<keyword evidence="2" id="KW-1185">Reference proteome</keyword>
<dbReference type="EMBL" id="LT552383">
    <property type="protein sequence ID" value="SAL98912.1"/>
    <property type="molecule type" value="Genomic_DNA"/>
</dbReference>
<evidence type="ECO:0000313" key="2">
    <source>
        <dbReference type="Proteomes" id="UP000078561"/>
    </source>
</evidence>
<dbReference type="InParanoid" id="A0A163JF06"/>
<gene>
    <name evidence="1" type="primary">ABSGL_04483.1 scaffold 5475</name>
</gene>
<protein>
    <submittedName>
        <fullName evidence="1">Uncharacterized protein</fullName>
    </submittedName>
</protein>
<organism evidence="1">
    <name type="scientific">Absidia glauca</name>
    <name type="common">Pin mould</name>
    <dbReference type="NCBI Taxonomy" id="4829"/>
    <lineage>
        <taxon>Eukaryota</taxon>
        <taxon>Fungi</taxon>
        <taxon>Fungi incertae sedis</taxon>
        <taxon>Mucoromycota</taxon>
        <taxon>Mucoromycotina</taxon>
        <taxon>Mucoromycetes</taxon>
        <taxon>Mucorales</taxon>
        <taxon>Cunninghamellaceae</taxon>
        <taxon>Absidia</taxon>
    </lineage>
</organism>
<dbReference type="AlphaFoldDB" id="A0A163JF06"/>
<accession>A0A163JF06</accession>
<evidence type="ECO:0000313" key="1">
    <source>
        <dbReference type="EMBL" id="SAL98912.1"/>
    </source>
</evidence>
<reference evidence="1" key="1">
    <citation type="submission" date="2016-04" db="EMBL/GenBank/DDBJ databases">
        <authorList>
            <person name="Evans L.H."/>
            <person name="Alamgir A."/>
            <person name="Owens N."/>
            <person name="Weber N.D."/>
            <person name="Virtaneva K."/>
            <person name="Barbian K."/>
            <person name="Babar A."/>
            <person name="Rosenke K."/>
        </authorList>
    </citation>
    <scope>NUCLEOTIDE SEQUENCE [LARGE SCALE GENOMIC DNA]</scope>
    <source>
        <strain evidence="1">CBS 101.48</strain>
    </source>
</reference>
<name>A0A163JF06_ABSGL</name>
<proteinExistence type="predicted"/>
<sequence length="131" mass="15370">MHESEFDMFTFRYWVPSRALSRYKEPFSFFITFSFPSTSAPHREWLAFYTTNLTDEHRVPLHTTIIQTEELGPGEYPFGAKLHASFQDLDWTSIKSDNVSVDLGYQYHVKEHTGFWSCSRPSCCVMRNAQL</sequence>
<dbReference type="Proteomes" id="UP000078561">
    <property type="component" value="Unassembled WGS sequence"/>
</dbReference>